<keyword evidence="2 3" id="KW-0812">Transmembrane</keyword>
<organism evidence="3 4">
    <name type="scientific">Tetrahymena thermophila (strain SB210)</name>
    <dbReference type="NCBI Taxonomy" id="312017"/>
    <lineage>
        <taxon>Eukaryota</taxon>
        <taxon>Sar</taxon>
        <taxon>Alveolata</taxon>
        <taxon>Ciliophora</taxon>
        <taxon>Intramacronucleata</taxon>
        <taxon>Oligohymenophorea</taxon>
        <taxon>Hymenostomatida</taxon>
        <taxon>Tetrahymenina</taxon>
        <taxon>Tetrahymenidae</taxon>
        <taxon>Tetrahymena</taxon>
    </lineage>
</organism>
<dbReference type="SUPFAM" id="SSF55874">
    <property type="entry name" value="ATPase domain of HSP90 chaperone/DNA topoisomerase II/histidine kinase"/>
    <property type="match status" value="1"/>
</dbReference>
<feature type="transmembrane region" description="Helical" evidence="2">
    <location>
        <begin position="55"/>
        <end position="74"/>
    </location>
</feature>
<keyword evidence="2" id="KW-0472">Membrane</keyword>
<feature type="transmembrane region" description="Helical" evidence="2">
    <location>
        <begin position="123"/>
        <end position="142"/>
    </location>
</feature>
<keyword evidence="2" id="KW-1133">Transmembrane helix</keyword>
<dbReference type="InterPro" id="IPR036890">
    <property type="entry name" value="HATPase_C_sf"/>
</dbReference>
<feature type="region of interest" description="Disordered" evidence="1">
    <location>
        <begin position="329"/>
        <end position="376"/>
    </location>
</feature>
<feature type="transmembrane region" description="Helical" evidence="2">
    <location>
        <begin position="81"/>
        <end position="103"/>
    </location>
</feature>
<dbReference type="InParanoid" id="I7M6E8"/>
<dbReference type="Gene3D" id="3.30.565.10">
    <property type="entry name" value="Histidine kinase-like ATPase, C-terminal domain"/>
    <property type="match status" value="1"/>
</dbReference>
<feature type="compositionally biased region" description="Polar residues" evidence="1">
    <location>
        <begin position="771"/>
        <end position="783"/>
    </location>
</feature>
<dbReference type="RefSeq" id="XP_001032737.2">
    <property type="nucleotide sequence ID" value="XM_001032737.3"/>
</dbReference>
<proteinExistence type="predicted"/>
<feature type="region of interest" description="Disordered" evidence="1">
    <location>
        <begin position="400"/>
        <end position="419"/>
    </location>
</feature>
<dbReference type="AlphaFoldDB" id="I7M6E8"/>
<keyword evidence="4" id="KW-1185">Reference proteome</keyword>
<evidence type="ECO:0000256" key="1">
    <source>
        <dbReference type="SAM" id="MobiDB-lite"/>
    </source>
</evidence>
<gene>
    <name evidence="3" type="ORF">TTHERM_00530260</name>
</gene>
<sequence>MDERYLRFKDPEIERKYYEDEYLRIIQVLKYQVYLGSLISVVLIIMAFIQSQYALYLGSMAATLFIPIIILTLAKKFPYHCNIILSVNNISWCLLICIAYIWIPDSFIKQCSKTENNSATDSYCSQLFVIGGAFYTLHLILLIGTNFLLNIITFVIINCIYVFSLFPSIANLLCVIILTPIFVGITTYAREKNARLYYELINKYYIWYHIANNVLPHRIIITKTSQKDTNNFQLYKINRRARKEYNINNNDDLQQFINKIDLKLDSHQSIPIYEDYLNIQHHMDSLHSKSLGVISQLSKKSLNSRQSQKQPKTLPLDLLLRREIKRQNSNEMQGGGGADLHSTNNQGLINNNPNQNVTQNGNGVPNINNINVNNNLNTTTQDQGAIYMRNKKRSLFNMEDPGLQSIANPSQKQSRKYSKRTLKRTKLEKYKGVFRNDTEEKRKFLLTLVCYNRDEQYQLILIEDDFGVSKDQILDEQMQQYKEISIKFGNIMQNENNLLNFYLQQMKINYQMQKKITNYITDASYLNSNVQSKINNFLEFFCIESNRVETSIKQFSLKKLIKDVINNFDFKIKQNQIQLIVSNDCQELDQIQNDEKKLKHIINFLLYDCLQNTQKNGQIVISAQSGAAEMGEYGDVALQGTIKINIRDNSIRKYTNQKNNDYYFNANNLQKIQKNKTQNYQDIEISVCKQILKIIGPQANIFYMSEEKNNSNRVSFYIYTDLLQDGEFEYQNGKNNDLLQDGDEEDVHVEDEDEGQEFQAQIQNSDDDTYKNNNEQSPPSQEINQDNQNNPFQSSNQNPSSIYLYHGVDSRNVNQGSGLLFSSQYQLQQQNVTSQGNSLDKYQQQNQIQNPQMQQVLASHNQQYQSSLQQLQQSQSNYSSANNQLDKNSSYQIHTLPEKNNDKRNGQERKPQHELRKSTSQLFEESDKIEDENPVSEVYIKELSQTSVKFKRELSRKMSRNQFFKNSIDDLEYNSRINSMQRINNPVITNQIRNSTLNNISKSLINSLGILMTITFCSLNYNNNNN</sequence>
<feature type="transmembrane region" description="Helical" evidence="2">
    <location>
        <begin position="169"/>
        <end position="189"/>
    </location>
</feature>
<feature type="compositionally biased region" description="Low complexity" evidence="1">
    <location>
        <begin position="856"/>
        <end position="885"/>
    </location>
</feature>
<evidence type="ECO:0000256" key="2">
    <source>
        <dbReference type="SAM" id="Phobius"/>
    </source>
</evidence>
<evidence type="ECO:0000313" key="4">
    <source>
        <dbReference type="Proteomes" id="UP000009168"/>
    </source>
</evidence>
<feature type="compositionally biased region" description="Basic and acidic residues" evidence="1">
    <location>
        <begin position="896"/>
        <end position="917"/>
    </location>
</feature>
<protein>
    <submittedName>
        <fullName evidence="3">Transmembrane protein, putative</fullName>
    </submittedName>
</protein>
<dbReference type="eggNOG" id="ENOG502SXCU">
    <property type="taxonomic scope" value="Eukaryota"/>
</dbReference>
<feature type="compositionally biased region" description="Low complexity" evidence="1">
    <location>
        <begin position="344"/>
        <end position="376"/>
    </location>
</feature>
<accession>I7M6E8</accession>
<feature type="compositionally biased region" description="Low complexity" evidence="1">
    <location>
        <begin position="784"/>
        <end position="801"/>
    </location>
</feature>
<evidence type="ECO:0000313" key="3">
    <source>
        <dbReference type="EMBL" id="EAR85074.2"/>
    </source>
</evidence>
<feature type="transmembrane region" description="Helical" evidence="2">
    <location>
        <begin position="31"/>
        <end position="49"/>
    </location>
</feature>
<dbReference type="Proteomes" id="UP000009168">
    <property type="component" value="Unassembled WGS sequence"/>
</dbReference>
<dbReference type="KEGG" id="tet:TTHERM_00530260"/>
<dbReference type="GeneID" id="7832137"/>
<dbReference type="EMBL" id="GG662522">
    <property type="protein sequence ID" value="EAR85074.2"/>
    <property type="molecule type" value="Genomic_DNA"/>
</dbReference>
<feature type="region of interest" description="Disordered" evidence="1">
    <location>
        <begin position="856"/>
        <end position="929"/>
    </location>
</feature>
<reference evidence="4" key="1">
    <citation type="journal article" date="2006" name="PLoS Biol.">
        <title>Macronuclear genome sequence of the ciliate Tetrahymena thermophila, a model eukaryote.</title>
        <authorList>
            <person name="Eisen J.A."/>
            <person name="Coyne R.S."/>
            <person name="Wu M."/>
            <person name="Wu D."/>
            <person name="Thiagarajan M."/>
            <person name="Wortman J.R."/>
            <person name="Badger J.H."/>
            <person name="Ren Q."/>
            <person name="Amedeo P."/>
            <person name="Jones K.M."/>
            <person name="Tallon L.J."/>
            <person name="Delcher A.L."/>
            <person name="Salzberg S.L."/>
            <person name="Silva J.C."/>
            <person name="Haas B.J."/>
            <person name="Majoros W.H."/>
            <person name="Farzad M."/>
            <person name="Carlton J.M."/>
            <person name="Smith R.K. Jr."/>
            <person name="Garg J."/>
            <person name="Pearlman R.E."/>
            <person name="Karrer K.M."/>
            <person name="Sun L."/>
            <person name="Manning G."/>
            <person name="Elde N.C."/>
            <person name="Turkewitz A.P."/>
            <person name="Asai D.J."/>
            <person name="Wilkes D.E."/>
            <person name="Wang Y."/>
            <person name="Cai H."/>
            <person name="Collins K."/>
            <person name="Stewart B.A."/>
            <person name="Lee S.R."/>
            <person name="Wilamowska K."/>
            <person name="Weinberg Z."/>
            <person name="Ruzzo W.L."/>
            <person name="Wloga D."/>
            <person name="Gaertig J."/>
            <person name="Frankel J."/>
            <person name="Tsao C.-C."/>
            <person name="Gorovsky M.A."/>
            <person name="Keeling P.J."/>
            <person name="Waller R.F."/>
            <person name="Patron N.J."/>
            <person name="Cherry J.M."/>
            <person name="Stover N.A."/>
            <person name="Krieger C.J."/>
            <person name="del Toro C."/>
            <person name="Ryder H.F."/>
            <person name="Williamson S.C."/>
            <person name="Barbeau R.A."/>
            <person name="Hamilton E.P."/>
            <person name="Orias E."/>
        </authorList>
    </citation>
    <scope>NUCLEOTIDE SEQUENCE [LARGE SCALE GENOMIC DNA]</scope>
    <source>
        <strain evidence="4">SB210</strain>
    </source>
</reference>
<name>I7M6E8_TETTS</name>
<feature type="region of interest" description="Disordered" evidence="1">
    <location>
        <begin position="764"/>
        <end position="803"/>
    </location>
</feature>